<dbReference type="Gene3D" id="2.60.40.4270">
    <property type="entry name" value="Listeria-Bacteroides repeat domain"/>
    <property type="match status" value="1"/>
</dbReference>
<evidence type="ECO:0000313" key="4">
    <source>
        <dbReference type="Proteomes" id="UP001195483"/>
    </source>
</evidence>
<dbReference type="CDD" id="cd00063">
    <property type="entry name" value="FN3"/>
    <property type="match status" value="1"/>
</dbReference>
<dbReference type="InterPro" id="IPR003961">
    <property type="entry name" value="FN3_dom"/>
</dbReference>
<dbReference type="Pfam" id="PF09479">
    <property type="entry name" value="Flg_new"/>
    <property type="match status" value="1"/>
</dbReference>
<organism evidence="3 4">
    <name type="scientific">Potamilus streckersoni</name>
    <dbReference type="NCBI Taxonomy" id="2493646"/>
    <lineage>
        <taxon>Eukaryota</taxon>
        <taxon>Metazoa</taxon>
        <taxon>Spiralia</taxon>
        <taxon>Lophotrochozoa</taxon>
        <taxon>Mollusca</taxon>
        <taxon>Bivalvia</taxon>
        <taxon>Autobranchia</taxon>
        <taxon>Heteroconchia</taxon>
        <taxon>Palaeoheterodonta</taxon>
        <taxon>Unionida</taxon>
        <taxon>Unionoidea</taxon>
        <taxon>Unionidae</taxon>
        <taxon>Ambleminae</taxon>
        <taxon>Lampsilini</taxon>
        <taxon>Potamilus</taxon>
    </lineage>
</organism>
<dbReference type="SUPFAM" id="SSF49265">
    <property type="entry name" value="Fibronectin type III"/>
    <property type="match status" value="1"/>
</dbReference>
<dbReference type="EMBL" id="JAEAOA010000085">
    <property type="protein sequence ID" value="KAK3604909.1"/>
    <property type="molecule type" value="Genomic_DNA"/>
</dbReference>
<feature type="region of interest" description="Disordered" evidence="2">
    <location>
        <begin position="1"/>
        <end position="46"/>
    </location>
</feature>
<evidence type="ECO:0000256" key="2">
    <source>
        <dbReference type="SAM" id="MobiDB-lite"/>
    </source>
</evidence>
<evidence type="ECO:0008006" key="5">
    <source>
        <dbReference type="Google" id="ProtNLM"/>
    </source>
</evidence>
<feature type="compositionally biased region" description="Basic and acidic residues" evidence="2">
    <location>
        <begin position="11"/>
        <end position="46"/>
    </location>
</feature>
<dbReference type="InterPro" id="IPR036116">
    <property type="entry name" value="FN3_sf"/>
</dbReference>
<reference evidence="3" key="3">
    <citation type="submission" date="2023-05" db="EMBL/GenBank/DDBJ databases">
        <authorList>
            <person name="Smith C.H."/>
        </authorList>
    </citation>
    <scope>NUCLEOTIDE SEQUENCE</scope>
    <source>
        <strain evidence="3">CHS0354</strain>
        <tissue evidence="3">Mantle</tissue>
    </source>
</reference>
<evidence type="ECO:0000256" key="1">
    <source>
        <dbReference type="ARBA" id="ARBA00004196"/>
    </source>
</evidence>
<dbReference type="Proteomes" id="UP001195483">
    <property type="component" value="Unassembled WGS sequence"/>
</dbReference>
<gene>
    <name evidence="3" type="ORF">CHS0354_000572</name>
</gene>
<proteinExistence type="predicted"/>
<dbReference type="InterPro" id="IPR042229">
    <property type="entry name" value="Listeria/Bacterioides_rpt_sf"/>
</dbReference>
<accession>A0AAE0T7U9</accession>
<name>A0AAE0T7U9_9BIVA</name>
<reference evidence="3" key="1">
    <citation type="journal article" date="2021" name="Genome Biol. Evol.">
        <title>A High-Quality Reference Genome for a Parasitic Bivalve with Doubly Uniparental Inheritance (Bivalvia: Unionida).</title>
        <authorList>
            <person name="Smith C.H."/>
        </authorList>
    </citation>
    <scope>NUCLEOTIDE SEQUENCE</scope>
    <source>
        <strain evidence="3">CHS0354</strain>
    </source>
</reference>
<comment type="caution">
    <text evidence="3">The sequence shown here is derived from an EMBL/GenBank/DDBJ whole genome shotgun (WGS) entry which is preliminary data.</text>
</comment>
<dbReference type="InterPro" id="IPR013378">
    <property type="entry name" value="InlB-like_B-rpt"/>
</dbReference>
<keyword evidence="4" id="KW-1185">Reference proteome</keyword>
<reference evidence="3" key="2">
    <citation type="journal article" date="2021" name="Genome Biol. Evol.">
        <title>Developing a high-quality reference genome for a parasitic bivalve with doubly uniparental inheritance (Bivalvia: Unionida).</title>
        <authorList>
            <person name="Smith C.H."/>
        </authorList>
    </citation>
    <scope>NUCLEOTIDE SEQUENCE</scope>
    <source>
        <strain evidence="3">CHS0354</strain>
        <tissue evidence="3">Mantle</tissue>
    </source>
</reference>
<protein>
    <recommendedName>
        <fullName evidence="5">Fibronectin type-III domain-containing protein</fullName>
    </recommendedName>
</protein>
<evidence type="ECO:0000313" key="3">
    <source>
        <dbReference type="EMBL" id="KAK3604909.1"/>
    </source>
</evidence>
<dbReference type="AlphaFoldDB" id="A0AAE0T7U9"/>
<sequence>MANVGSYSINREQRTENREQRTENREQRTENREQRTENREQRTENRKGARLKYLTLFLLSLTFFAGECAAPEPTKYTITFNSNGGSNVENITVTSGNKAMKPTDPTRANYSFAGLEEGSTHSYTLKACNEAGCSEASNAVLAKTNEATVTATELRSEGNVRPYYAFFSVSSDAPLNDYYLVLKLKSQEKPTAVQIKNGFHYRRNLSATPINIFAFGAIDLDKIVVDGLTALGGTYPTGNTPLTDAAKIRGMMLKPNNTYVLYGMKNNGTDADVKQLIELRTQILKTTQTSASDVKNVLLDTTILSVSRSNKPALKITLREGELFIFQTLANKSINDLLSISLFFGISETIWYSDLSTGLAYNLIPEFDVTNPKFVAVSEPLNDVQHCYFLTTPTKSVFTDGKLKENFSFQQKSKPGGTGQCVGTNNPCTFDLIQFVVE</sequence>
<comment type="subcellular location">
    <subcellularLocation>
        <location evidence="1">Cell envelope</location>
    </subcellularLocation>
</comment>